<keyword evidence="3" id="KW-1185">Reference proteome</keyword>
<dbReference type="PANTHER" id="PTHR21366:SF14">
    <property type="entry name" value="GLYOXALASE DOMAIN-CONTAINING PROTEIN 5"/>
    <property type="match status" value="1"/>
</dbReference>
<keyword evidence="2" id="KW-0560">Oxidoreductase</keyword>
<dbReference type="Proteomes" id="UP000243778">
    <property type="component" value="Unassembled WGS sequence"/>
</dbReference>
<dbReference type="PROSITE" id="PS51819">
    <property type="entry name" value="VOC"/>
    <property type="match status" value="1"/>
</dbReference>
<evidence type="ECO:0000313" key="2">
    <source>
        <dbReference type="EMBL" id="SDX50929.1"/>
    </source>
</evidence>
<dbReference type="Gene3D" id="3.10.180.10">
    <property type="entry name" value="2,3-Dihydroxybiphenyl 1,2-Dioxygenase, domain 1"/>
    <property type="match status" value="1"/>
</dbReference>
<gene>
    <name evidence="2" type="ORF">SAMN05216287_3170</name>
</gene>
<dbReference type="InterPro" id="IPR050383">
    <property type="entry name" value="GlyoxalaseI/FosfomycinResist"/>
</dbReference>
<dbReference type="Pfam" id="PF00903">
    <property type="entry name" value="Glyoxalase"/>
    <property type="match status" value="1"/>
</dbReference>
<dbReference type="InterPro" id="IPR004360">
    <property type="entry name" value="Glyas_Fos-R_dOase_dom"/>
</dbReference>
<dbReference type="SUPFAM" id="SSF54593">
    <property type="entry name" value="Glyoxalase/Bleomycin resistance protein/Dihydroxybiphenyl dioxygenase"/>
    <property type="match status" value="1"/>
</dbReference>
<evidence type="ECO:0000259" key="1">
    <source>
        <dbReference type="PROSITE" id="PS51819"/>
    </source>
</evidence>
<dbReference type="OrthoDB" id="9812656at2"/>
<keyword evidence="2" id="KW-0223">Dioxygenase</keyword>
<dbReference type="RefSeq" id="WP_090230180.1">
    <property type="nucleotide sequence ID" value="NZ_FNNU01000004.1"/>
</dbReference>
<dbReference type="PANTHER" id="PTHR21366">
    <property type="entry name" value="GLYOXALASE FAMILY PROTEIN"/>
    <property type="match status" value="1"/>
</dbReference>
<dbReference type="InterPro" id="IPR029068">
    <property type="entry name" value="Glyas_Bleomycin-R_OHBP_Dase"/>
</dbReference>
<dbReference type="AlphaFoldDB" id="A0A1H3CBN8"/>
<protein>
    <submittedName>
        <fullName evidence="2">Catechol 2,3-dioxygenase</fullName>
    </submittedName>
</protein>
<sequence>MHIDHLDHLVLTVADLDVTVDFYTRVLGMQEVTFGEGRKALGFGMQKINLHQAGKEFEPKAERPTPGSADLCFIVATPLDEVIAHLETQGVTILEGPVRRTGATQPIRSVYVRDPDFNLIELSNPLDEGQQ</sequence>
<reference evidence="3" key="1">
    <citation type="submission" date="2016-10" db="EMBL/GenBank/DDBJ databases">
        <authorList>
            <person name="Varghese N."/>
            <person name="Submissions S."/>
        </authorList>
    </citation>
    <scope>NUCLEOTIDE SEQUENCE [LARGE SCALE GENOMIC DNA]</scope>
    <source>
        <strain evidence="3">NRRL B-59562</strain>
    </source>
</reference>
<accession>A0A1H3CBN8</accession>
<name>A0A1H3CBN8_9PSED</name>
<feature type="domain" description="VOC" evidence="1">
    <location>
        <begin position="5"/>
        <end position="125"/>
    </location>
</feature>
<organism evidence="2 3">
    <name type="scientific">Pseudomonas kuykendallii</name>
    <dbReference type="NCBI Taxonomy" id="1007099"/>
    <lineage>
        <taxon>Bacteria</taxon>
        <taxon>Pseudomonadati</taxon>
        <taxon>Pseudomonadota</taxon>
        <taxon>Gammaproteobacteria</taxon>
        <taxon>Pseudomonadales</taxon>
        <taxon>Pseudomonadaceae</taxon>
        <taxon>Pseudomonas</taxon>
    </lineage>
</organism>
<dbReference type="GO" id="GO:0051213">
    <property type="term" value="F:dioxygenase activity"/>
    <property type="evidence" value="ECO:0007669"/>
    <property type="project" value="UniProtKB-KW"/>
</dbReference>
<proteinExistence type="predicted"/>
<evidence type="ECO:0000313" key="3">
    <source>
        <dbReference type="Proteomes" id="UP000243778"/>
    </source>
</evidence>
<dbReference type="EMBL" id="FNNU01000004">
    <property type="protein sequence ID" value="SDX50929.1"/>
    <property type="molecule type" value="Genomic_DNA"/>
</dbReference>
<dbReference type="InterPro" id="IPR037523">
    <property type="entry name" value="VOC_core"/>
</dbReference>
<dbReference type="CDD" id="cd07253">
    <property type="entry name" value="GLOD5"/>
    <property type="match status" value="1"/>
</dbReference>
<dbReference type="STRING" id="1007099.SAMN05216287_3170"/>